<reference evidence="2" key="1">
    <citation type="submission" date="2018-05" db="EMBL/GenBank/DDBJ databases">
        <authorList>
            <person name="Feng T."/>
        </authorList>
    </citation>
    <scope>NUCLEOTIDE SEQUENCE [LARGE SCALE GENOMIC DNA]</scope>
    <source>
        <strain evidence="2">S27</strain>
    </source>
</reference>
<dbReference type="EMBL" id="QHKS01000010">
    <property type="protein sequence ID" value="RDK01627.1"/>
    <property type="molecule type" value="Genomic_DNA"/>
</dbReference>
<protein>
    <submittedName>
        <fullName evidence="1">Uncharacterized protein</fullName>
    </submittedName>
</protein>
<organism evidence="1 2">
    <name type="scientific">Paraburkholderia lacunae</name>
    <dbReference type="NCBI Taxonomy" id="2211104"/>
    <lineage>
        <taxon>Bacteria</taxon>
        <taxon>Pseudomonadati</taxon>
        <taxon>Pseudomonadota</taxon>
        <taxon>Betaproteobacteria</taxon>
        <taxon>Burkholderiales</taxon>
        <taxon>Burkholderiaceae</taxon>
        <taxon>Paraburkholderia</taxon>
    </lineage>
</organism>
<comment type="caution">
    <text evidence="1">The sequence shown here is derived from an EMBL/GenBank/DDBJ whole genome shotgun (WGS) entry which is preliminary data.</text>
</comment>
<accession>A0A370N7M9</accession>
<gene>
    <name evidence="1" type="ORF">DLM46_17655</name>
</gene>
<sequence>MAKPLDMANEFELATDAHEDLTCLVGVFGWLNELFASIDDCASDREMIPGAALLRIHRLAELGSNVSTNWMGTAESMADKFAIELNKQGYAS</sequence>
<dbReference type="Proteomes" id="UP000254875">
    <property type="component" value="Unassembled WGS sequence"/>
</dbReference>
<evidence type="ECO:0000313" key="1">
    <source>
        <dbReference type="EMBL" id="RDK01627.1"/>
    </source>
</evidence>
<name>A0A370N7M9_9BURK</name>
<dbReference type="OrthoDB" id="10003261at2"/>
<keyword evidence="2" id="KW-1185">Reference proteome</keyword>
<dbReference type="RefSeq" id="WP_115102019.1">
    <property type="nucleotide sequence ID" value="NZ_QHKS01000010.1"/>
</dbReference>
<evidence type="ECO:0000313" key="2">
    <source>
        <dbReference type="Proteomes" id="UP000254875"/>
    </source>
</evidence>
<dbReference type="AlphaFoldDB" id="A0A370N7M9"/>
<proteinExistence type="predicted"/>